<evidence type="ECO:0000256" key="8">
    <source>
        <dbReference type="ARBA" id="ARBA00022982"/>
    </source>
</evidence>
<dbReference type="EMBL" id="CP121694">
    <property type="protein sequence ID" value="WRO21849.1"/>
    <property type="molecule type" value="Genomic_DNA"/>
</dbReference>
<evidence type="ECO:0000256" key="3">
    <source>
        <dbReference type="ARBA" id="ARBA00022448"/>
    </source>
</evidence>
<dbReference type="GO" id="GO:0009061">
    <property type="term" value="P:anaerobic respiration"/>
    <property type="evidence" value="ECO:0007669"/>
    <property type="project" value="TreeGrafter"/>
</dbReference>
<dbReference type="SUPFAM" id="SSF48695">
    <property type="entry name" value="Multiheme cytochromes"/>
    <property type="match status" value="1"/>
</dbReference>
<dbReference type="GO" id="GO:0046872">
    <property type="term" value="F:metal ion binding"/>
    <property type="evidence" value="ECO:0007669"/>
    <property type="project" value="UniProtKB-KW"/>
</dbReference>
<keyword evidence="7" id="KW-0479">Metal-binding</keyword>
<evidence type="ECO:0000256" key="1">
    <source>
        <dbReference type="ARBA" id="ARBA00004236"/>
    </source>
</evidence>
<dbReference type="InterPro" id="IPR036280">
    <property type="entry name" value="Multihaem_cyt_sf"/>
</dbReference>
<keyword evidence="5" id="KW-0349">Heme</keyword>
<comment type="similarity">
    <text evidence="2">Belongs to the NapC/NirT/NrfH family.</text>
</comment>
<organism evidence="13 14">
    <name type="scientific">Metallumcola ferriviriculae</name>
    <dbReference type="NCBI Taxonomy" id="3039180"/>
    <lineage>
        <taxon>Bacteria</taxon>
        <taxon>Bacillati</taxon>
        <taxon>Bacillota</taxon>
        <taxon>Clostridia</taxon>
        <taxon>Neomoorellales</taxon>
        <taxon>Desulfitibacteraceae</taxon>
        <taxon>Metallumcola</taxon>
    </lineage>
</organism>
<keyword evidence="10" id="KW-0408">Iron</keyword>
<reference evidence="13 14" key="1">
    <citation type="submission" date="2023-04" db="EMBL/GenBank/DDBJ databases">
        <authorList>
            <person name="Hsu D."/>
        </authorList>
    </citation>
    <scope>NUCLEOTIDE SEQUENCE [LARGE SCALE GENOMIC DNA]</scope>
    <source>
        <strain evidence="13 14">MK1</strain>
    </source>
</reference>
<dbReference type="InterPro" id="IPR051174">
    <property type="entry name" value="Cytochrome_c-type_ET"/>
</dbReference>
<keyword evidence="6" id="KW-0812">Transmembrane</keyword>
<dbReference type="PANTHER" id="PTHR30333:SF1">
    <property type="entry name" value="CYTOCHROME C-TYPE PROTEIN NAPC"/>
    <property type="match status" value="1"/>
</dbReference>
<evidence type="ECO:0000256" key="2">
    <source>
        <dbReference type="ARBA" id="ARBA00007395"/>
    </source>
</evidence>
<dbReference type="KEGG" id="dbc:MFMK1_001670"/>
<dbReference type="AlphaFoldDB" id="A0AAU0UM49"/>
<accession>A0AAU0UM49</accession>
<evidence type="ECO:0000256" key="10">
    <source>
        <dbReference type="ARBA" id="ARBA00023004"/>
    </source>
</evidence>
<protein>
    <submittedName>
        <fullName evidence="13">NapC/NirT family cytochrome c</fullName>
    </submittedName>
</protein>
<dbReference type="InterPro" id="IPR005126">
    <property type="entry name" value="NapC/NirT_cyt_c_N"/>
</dbReference>
<keyword evidence="3" id="KW-0813">Transport</keyword>
<keyword evidence="11" id="KW-0472">Membrane</keyword>
<keyword evidence="8" id="KW-0249">Electron transport</keyword>
<dbReference type="InterPro" id="IPR038266">
    <property type="entry name" value="NapC/NirT_cytc_sf"/>
</dbReference>
<comment type="subcellular location">
    <subcellularLocation>
        <location evidence="1">Cell membrane</location>
    </subcellularLocation>
</comment>
<dbReference type="PANTHER" id="PTHR30333">
    <property type="entry name" value="CYTOCHROME C-TYPE PROTEIN"/>
    <property type="match status" value="1"/>
</dbReference>
<gene>
    <name evidence="13" type="ORF">MFMK1_001670</name>
</gene>
<proteinExistence type="inferred from homology"/>
<name>A0AAU0UM49_9FIRM</name>
<dbReference type="Proteomes" id="UP001329915">
    <property type="component" value="Chromosome"/>
</dbReference>
<evidence type="ECO:0000259" key="12">
    <source>
        <dbReference type="Pfam" id="PF03264"/>
    </source>
</evidence>
<evidence type="ECO:0000256" key="9">
    <source>
        <dbReference type="ARBA" id="ARBA00022989"/>
    </source>
</evidence>
<dbReference type="RefSeq" id="WP_366924677.1">
    <property type="nucleotide sequence ID" value="NZ_CP121694.1"/>
</dbReference>
<dbReference type="Gene3D" id="1.10.3820.10">
    <property type="entry name" value="Di-heme elbow motif domain"/>
    <property type="match status" value="1"/>
</dbReference>
<keyword evidence="14" id="KW-1185">Reference proteome</keyword>
<dbReference type="GO" id="GO:0009055">
    <property type="term" value="F:electron transfer activity"/>
    <property type="evidence" value="ECO:0007669"/>
    <property type="project" value="TreeGrafter"/>
</dbReference>
<dbReference type="GO" id="GO:0005886">
    <property type="term" value="C:plasma membrane"/>
    <property type="evidence" value="ECO:0007669"/>
    <property type="project" value="UniProtKB-SubCell"/>
</dbReference>
<evidence type="ECO:0000256" key="7">
    <source>
        <dbReference type="ARBA" id="ARBA00022723"/>
    </source>
</evidence>
<evidence type="ECO:0000313" key="13">
    <source>
        <dbReference type="EMBL" id="WRO21849.1"/>
    </source>
</evidence>
<sequence>MATLLTKVKRFIREHDYVRLSKRTLLLVMLVAGFGFSAAAALTWEVTNSSDFCGNVCHLMTPQAVTFKQSAHAEVDCTNCHLGIGVSPQLVARKATELTQVYKNLAGAYETPLQIKHLRPARYTCEKCHWTEAFYDDKVKVIRRFNEDKANSLVKTALVIKTGGGTSREGKGYGIHWHVENKVEYIATDSLKQNIPWVQVTNEDGVKVTYIEKEKELDTEQIETMEKRVMDCIDCHNRASHYIPNPDRALNEAIAAGSISRDIPWVKKNFLALLQQRDLRDAKFEQEIKILNEMYQEQYSGLGDTILEDAFDELRQIYRQTVYSDMEINWRTYPDGLGHKDFPGCFRCHDGQHVTESTTVDPARKVIRKECNLCHSVPLKLEAGEIDAQPVLEEVLNTASEPETHFDAQWADNHGSYKNDSCYSCHEREGYNVEEFCSNGSCHGYRWDLPKVTRFYAGKGINCIQCHQIAETGAHGVREHQIDCISCHDQVSWQADTKACESCHNTDNHEEKSRCWDCHNFREEDEAKS</sequence>
<dbReference type="Pfam" id="PF03264">
    <property type="entry name" value="Cytochrom_NNT"/>
    <property type="match status" value="1"/>
</dbReference>
<evidence type="ECO:0000256" key="6">
    <source>
        <dbReference type="ARBA" id="ARBA00022692"/>
    </source>
</evidence>
<keyword evidence="4" id="KW-1003">Cell membrane</keyword>
<evidence type="ECO:0000256" key="4">
    <source>
        <dbReference type="ARBA" id="ARBA00022475"/>
    </source>
</evidence>
<feature type="domain" description="NapC/NirT cytochrome c N-terminal" evidence="12">
    <location>
        <begin position="21"/>
        <end position="119"/>
    </location>
</feature>
<evidence type="ECO:0000256" key="5">
    <source>
        <dbReference type="ARBA" id="ARBA00022617"/>
    </source>
</evidence>
<dbReference type="Gene3D" id="3.90.10.10">
    <property type="entry name" value="Cytochrome C3"/>
    <property type="match status" value="1"/>
</dbReference>
<keyword evidence="9" id="KW-1133">Transmembrane helix</keyword>
<evidence type="ECO:0000256" key="11">
    <source>
        <dbReference type="ARBA" id="ARBA00023136"/>
    </source>
</evidence>
<evidence type="ECO:0000313" key="14">
    <source>
        <dbReference type="Proteomes" id="UP001329915"/>
    </source>
</evidence>